<evidence type="ECO:0000313" key="2">
    <source>
        <dbReference type="Proteomes" id="UP001161160"/>
    </source>
</evidence>
<dbReference type="InterPro" id="IPR021831">
    <property type="entry name" value="ParD-like"/>
</dbReference>
<dbReference type="AlphaFoldDB" id="A0AA43MAI8"/>
<gene>
    <name evidence="1" type="ORF">M2127_001558</name>
</gene>
<dbReference type="Proteomes" id="UP001161160">
    <property type="component" value="Unassembled WGS sequence"/>
</dbReference>
<dbReference type="EMBL" id="JARXYA010000007">
    <property type="protein sequence ID" value="MDH6504242.1"/>
    <property type="molecule type" value="Genomic_DNA"/>
</dbReference>
<comment type="caution">
    <text evidence="1">The sequence shown here is derived from an EMBL/GenBank/DDBJ whole genome shotgun (WGS) entry which is preliminary data.</text>
</comment>
<organism evidence="1 2">
    <name type="scientific">Polynucleobacter sphagniphilus</name>
    <dbReference type="NCBI Taxonomy" id="1743169"/>
    <lineage>
        <taxon>Bacteria</taxon>
        <taxon>Pseudomonadati</taxon>
        <taxon>Pseudomonadota</taxon>
        <taxon>Betaproteobacteria</taxon>
        <taxon>Burkholderiales</taxon>
        <taxon>Burkholderiaceae</taxon>
        <taxon>Polynucleobacter</taxon>
    </lineage>
</organism>
<protein>
    <recommendedName>
        <fullName evidence="3">Antitoxin</fullName>
    </recommendedName>
</protein>
<evidence type="ECO:0008006" key="3">
    <source>
        <dbReference type="Google" id="ProtNLM"/>
    </source>
</evidence>
<keyword evidence="2" id="KW-1185">Reference proteome</keyword>
<dbReference type="RefSeq" id="WP_076024167.1">
    <property type="nucleotide sequence ID" value="NZ_JARXVW010000002.1"/>
</dbReference>
<accession>A0AA43MAI8</accession>
<dbReference type="Pfam" id="PF11903">
    <property type="entry name" value="ParD_like"/>
    <property type="match status" value="1"/>
</dbReference>
<sequence>MSRSVKINDDLYEAAKVEARKERRTIAAQIEFWVKLGRGVIDNPDLPTSFIADSLASLSEPRPAKQPQYKLEELLANWNPGERRSKEDDAWLEMKPMGKEVW</sequence>
<proteinExistence type="predicted"/>
<name>A0AA43MAI8_9BURK</name>
<reference evidence="1" key="1">
    <citation type="submission" date="2023-04" db="EMBL/GenBank/DDBJ databases">
        <title>Genome Encyclopedia of Bacteria and Archaea VI: Functional Genomics of Type Strains.</title>
        <authorList>
            <person name="Whitman W."/>
        </authorList>
    </citation>
    <scope>NUCLEOTIDE SEQUENCE</scope>
    <source>
        <strain evidence="1">Enz.4-51</strain>
    </source>
</reference>
<evidence type="ECO:0000313" key="1">
    <source>
        <dbReference type="EMBL" id="MDH6504242.1"/>
    </source>
</evidence>